<proteinExistence type="predicted"/>
<organism evidence="1 2">
    <name type="scientific">Dibothriocephalus latus</name>
    <name type="common">Fish tapeworm</name>
    <name type="synonym">Diphyllobothrium latum</name>
    <dbReference type="NCBI Taxonomy" id="60516"/>
    <lineage>
        <taxon>Eukaryota</taxon>
        <taxon>Metazoa</taxon>
        <taxon>Spiralia</taxon>
        <taxon>Lophotrochozoa</taxon>
        <taxon>Platyhelminthes</taxon>
        <taxon>Cestoda</taxon>
        <taxon>Eucestoda</taxon>
        <taxon>Diphyllobothriidea</taxon>
        <taxon>Diphyllobothriidae</taxon>
        <taxon>Dibothriocephalus</taxon>
    </lineage>
</organism>
<keyword evidence="2" id="KW-1185">Reference proteome</keyword>
<dbReference type="Proteomes" id="UP000281553">
    <property type="component" value="Unassembled WGS sequence"/>
</dbReference>
<dbReference type="Gene3D" id="3.40.50.1010">
    <property type="entry name" value="5'-nuclease"/>
    <property type="match status" value="1"/>
</dbReference>
<accession>A0A3P7LLD3</accession>
<sequence length="178" mass="20348">MAQQQASSRAVYNRIRACLNDPAQHCVLFDNEFHEKCFRQALPSESSLNYTTRLNWIAARWYRQHLKGKVNVILLTENESVALEAAKKAGTANDLDDSVLVMNLAAYLQTYHPKLTTVWQLYESLNASLKSTSEPAAVVPLRDDLALMSLPQGWFHIKLPPFRHIFAILLKLIKIQNW</sequence>
<evidence type="ECO:0000313" key="2">
    <source>
        <dbReference type="Proteomes" id="UP000281553"/>
    </source>
</evidence>
<reference evidence="1 2" key="1">
    <citation type="submission" date="2018-11" db="EMBL/GenBank/DDBJ databases">
        <authorList>
            <consortium name="Pathogen Informatics"/>
        </authorList>
    </citation>
    <scope>NUCLEOTIDE SEQUENCE [LARGE SCALE GENOMIC DNA]</scope>
</reference>
<dbReference type="EMBL" id="UYRU01052040">
    <property type="protein sequence ID" value="VDN11693.1"/>
    <property type="molecule type" value="Genomic_DNA"/>
</dbReference>
<protein>
    <submittedName>
        <fullName evidence="1">Uncharacterized protein</fullName>
    </submittedName>
</protein>
<dbReference type="OrthoDB" id="372421at2759"/>
<dbReference type="AlphaFoldDB" id="A0A3P7LLD3"/>
<evidence type="ECO:0000313" key="1">
    <source>
        <dbReference type="EMBL" id="VDN11693.1"/>
    </source>
</evidence>
<gene>
    <name evidence="1" type="ORF">DILT_LOCUS7524</name>
</gene>
<name>A0A3P7LLD3_DIBLA</name>